<comment type="catalytic activity">
    <reaction evidence="8">
        <text>(2S)-2-[5-amino-1-(5-phospho-beta-D-ribosyl)imidazole-4-carboxamido]succinate = 5-amino-1-(5-phospho-beta-D-ribosyl)imidazole-4-carboxamide + fumarate</text>
        <dbReference type="Rhea" id="RHEA:23920"/>
        <dbReference type="ChEBI" id="CHEBI:29806"/>
        <dbReference type="ChEBI" id="CHEBI:58443"/>
        <dbReference type="ChEBI" id="CHEBI:58475"/>
        <dbReference type="EC" id="4.3.2.2"/>
    </reaction>
    <physiologicalReaction direction="left-to-right" evidence="8">
        <dbReference type="Rhea" id="RHEA:23921"/>
    </physiologicalReaction>
</comment>
<dbReference type="InterPro" id="IPR022761">
    <property type="entry name" value="Fumarate_lyase_N"/>
</dbReference>
<evidence type="ECO:0000256" key="12">
    <source>
        <dbReference type="RuleBase" id="RU361172"/>
    </source>
</evidence>
<protein>
    <recommendedName>
        <fullName evidence="5 11">Adenylosuccinate lyase</fullName>
        <shortName evidence="12">ASL</shortName>
        <ecNumber evidence="4 11">4.3.2.2</ecNumber>
    </recommendedName>
    <alternativeName>
        <fullName evidence="9 12">Adenylosuccinase</fullName>
    </alternativeName>
</protein>
<evidence type="ECO:0000256" key="6">
    <source>
        <dbReference type="ARBA" id="ARBA00022755"/>
    </source>
</evidence>
<dbReference type="GO" id="GO:0005829">
    <property type="term" value="C:cytosol"/>
    <property type="evidence" value="ECO:0007669"/>
    <property type="project" value="TreeGrafter"/>
</dbReference>
<dbReference type="Gene3D" id="1.10.40.30">
    <property type="entry name" value="Fumarase/aspartase (C-terminal domain)"/>
    <property type="match status" value="1"/>
</dbReference>
<name>A0A934NDE1_9BACT</name>
<keyword evidence="7 12" id="KW-0456">Lyase</keyword>
<proteinExistence type="inferred from homology"/>
<dbReference type="GO" id="GO:0070626">
    <property type="term" value="F:(S)-2-(5-amino-1-(5-phospho-D-ribosyl)imidazole-4-carboxamido) succinate lyase (fumarate-forming) activity"/>
    <property type="evidence" value="ECO:0007669"/>
    <property type="project" value="TreeGrafter"/>
</dbReference>
<evidence type="ECO:0000256" key="2">
    <source>
        <dbReference type="ARBA" id="ARBA00004734"/>
    </source>
</evidence>
<dbReference type="InterPro" id="IPR000362">
    <property type="entry name" value="Fumarate_lyase_fam"/>
</dbReference>
<dbReference type="InterPro" id="IPR004769">
    <property type="entry name" value="Pur_lyase"/>
</dbReference>
<dbReference type="SMART" id="SM00998">
    <property type="entry name" value="ADSL_C"/>
    <property type="match status" value="1"/>
</dbReference>
<dbReference type="CDD" id="cd01360">
    <property type="entry name" value="Adenylsuccinate_lyase_1"/>
    <property type="match status" value="1"/>
</dbReference>
<organism evidence="14 15">
    <name type="scientific">Candidatus Dormiibacter inghamiae</name>
    <dbReference type="NCBI Taxonomy" id="3127013"/>
    <lineage>
        <taxon>Bacteria</taxon>
        <taxon>Bacillati</taxon>
        <taxon>Candidatus Dormiibacterota</taxon>
        <taxon>Candidatus Dormibacteria</taxon>
        <taxon>Candidatus Dormibacterales</taxon>
        <taxon>Candidatus Dormibacteraceae</taxon>
        <taxon>Candidatus Dormiibacter</taxon>
    </lineage>
</organism>
<keyword evidence="6 12" id="KW-0658">Purine biosynthesis</keyword>
<dbReference type="Gene3D" id="1.20.200.10">
    <property type="entry name" value="Fumarase/aspartase (Central domain)"/>
    <property type="match status" value="1"/>
</dbReference>
<dbReference type="AlphaFoldDB" id="A0A934NDE1"/>
<dbReference type="FunFam" id="1.20.200.10:FF:000008">
    <property type="entry name" value="Adenylosuccinate lyase"/>
    <property type="match status" value="1"/>
</dbReference>
<evidence type="ECO:0000256" key="9">
    <source>
        <dbReference type="ARBA" id="ARBA00030717"/>
    </source>
</evidence>
<dbReference type="PANTHER" id="PTHR43172">
    <property type="entry name" value="ADENYLOSUCCINATE LYASE"/>
    <property type="match status" value="1"/>
</dbReference>
<dbReference type="RefSeq" id="WP_338177851.1">
    <property type="nucleotide sequence ID" value="NZ_JAEKNQ010000025.1"/>
</dbReference>
<dbReference type="Gene3D" id="1.10.275.10">
    <property type="entry name" value="Fumarase/aspartase (N-terminal domain)"/>
    <property type="match status" value="1"/>
</dbReference>
<sequence length="437" mass="47887">MIERYAPARMRELWSDRSRFQLWLEIEILACEAWAQLGRIPAEALAKIRSASFQVERIDEVEAQVGHDVIAFLTVIGESVGQPEARYIHFGLTSSDVIDTALAVQIRRSAEVILDDLAKLRQAAAELALRHRRTLMVGRTHGIHAEPITFGFKVAGWVAELDRARERIKRAADEVAVGKLSGAVGTHAGLDPRVEQHVCEHLGLRVDPVSTQVVSRDRHAAFTSALAVAGASLERIAVEIRHLQRSEVGEALEPFGSQQKGSSAMPHKRNPIISERISGLARLLRGYAATELENVALWHERDISHSSAERVLFPDACCLLDFMAADLTKVLSGLEVRPERMARNLAADGGIVYSQRALLALVESGLSREAAYRIVQSAALRASDGKGGFRENLADDPEVAQRLGPSLEAIFDPSAFLEHVDLAFERTGLLATATSKT</sequence>
<dbReference type="PROSITE" id="PS00163">
    <property type="entry name" value="FUMARATE_LYASES"/>
    <property type="match status" value="1"/>
</dbReference>
<dbReference type="InterPro" id="IPR008948">
    <property type="entry name" value="L-Aspartase-like"/>
</dbReference>
<dbReference type="InterPro" id="IPR024083">
    <property type="entry name" value="Fumarase/histidase_N"/>
</dbReference>
<comment type="pathway">
    <text evidence="2 12">Purine metabolism; AMP biosynthesis via de novo pathway; AMP from IMP: step 2/2.</text>
</comment>
<dbReference type="PRINTS" id="PR00149">
    <property type="entry name" value="FUMRATELYASE"/>
</dbReference>
<evidence type="ECO:0000256" key="11">
    <source>
        <dbReference type="NCBIfam" id="TIGR00928"/>
    </source>
</evidence>
<evidence type="ECO:0000256" key="8">
    <source>
        <dbReference type="ARBA" id="ARBA00024477"/>
    </source>
</evidence>
<comment type="caution">
    <text evidence="14">The sequence shown here is derived from an EMBL/GenBank/DDBJ whole genome shotgun (WGS) entry which is preliminary data.</text>
</comment>
<dbReference type="PANTHER" id="PTHR43172:SF1">
    <property type="entry name" value="ADENYLOSUCCINATE LYASE"/>
    <property type="match status" value="1"/>
</dbReference>
<reference evidence="14 15" key="1">
    <citation type="submission" date="2020-10" db="EMBL/GenBank/DDBJ databases">
        <title>Ca. Dormibacterota MAGs.</title>
        <authorList>
            <person name="Montgomery K."/>
        </authorList>
    </citation>
    <scope>NUCLEOTIDE SEQUENCE [LARGE SCALE GENOMIC DNA]</scope>
    <source>
        <strain evidence="14">SC8811_S16_3</strain>
    </source>
</reference>
<evidence type="ECO:0000256" key="4">
    <source>
        <dbReference type="ARBA" id="ARBA00012339"/>
    </source>
</evidence>
<comment type="catalytic activity">
    <reaction evidence="10">
        <text>N(6)-(1,2-dicarboxyethyl)-AMP = fumarate + AMP</text>
        <dbReference type="Rhea" id="RHEA:16853"/>
        <dbReference type="ChEBI" id="CHEBI:29806"/>
        <dbReference type="ChEBI" id="CHEBI:57567"/>
        <dbReference type="ChEBI" id="CHEBI:456215"/>
        <dbReference type="EC" id="4.3.2.2"/>
    </reaction>
    <physiologicalReaction direction="left-to-right" evidence="10">
        <dbReference type="Rhea" id="RHEA:16854"/>
    </physiologicalReaction>
</comment>
<dbReference type="EC" id="4.3.2.2" evidence="4 11"/>
<dbReference type="InterPro" id="IPR019468">
    <property type="entry name" value="AdenyloSucc_lyase_C"/>
</dbReference>
<dbReference type="GO" id="GO:0004018">
    <property type="term" value="F:N6-(1,2-dicarboxyethyl)AMP AMP-lyase (fumarate-forming) activity"/>
    <property type="evidence" value="ECO:0007669"/>
    <property type="project" value="UniProtKB-UniRule"/>
</dbReference>
<dbReference type="PRINTS" id="PR00145">
    <property type="entry name" value="ARGSUCLYASE"/>
</dbReference>
<dbReference type="GO" id="GO:0044208">
    <property type="term" value="P:'de novo' AMP biosynthetic process"/>
    <property type="evidence" value="ECO:0007669"/>
    <property type="project" value="TreeGrafter"/>
</dbReference>
<dbReference type="InterPro" id="IPR020557">
    <property type="entry name" value="Fumarate_lyase_CS"/>
</dbReference>
<dbReference type="Proteomes" id="UP000620075">
    <property type="component" value="Unassembled WGS sequence"/>
</dbReference>
<comment type="pathway">
    <text evidence="1 12">Purine metabolism; IMP biosynthesis via de novo pathway; 5-amino-1-(5-phospho-D-ribosyl)imidazole-4-carboxamide from 5-amino-1-(5-phospho-D-ribosyl)imidazole-4-carboxylate: step 2/2.</text>
</comment>
<evidence type="ECO:0000256" key="5">
    <source>
        <dbReference type="ARBA" id="ARBA00017058"/>
    </source>
</evidence>
<comment type="similarity">
    <text evidence="3 12">Belongs to the lyase 1 family. Adenylosuccinate lyase subfamily.</text>
</comment>
<accession>A0A934NDE1</accession>
<feature type="domain" description="Adenylosuccinate lyase C-terminal" evidence="13">
    <location>
        <begin position="349"/>
        <end position="428"/>
    </location>
</feature>
<evidence type="ECO:0000259" key="13">
    <source>
        <dbReference type="SMART" id="SM00998"/>
    </source>
</evidence>
<dbReference type="NCBIfam" id="TIGR00928">
    <property type="entry name" value="purB"/>
    <property type="match status" value="1"/>
</dbReference>
<gene>
    <name evidence="14" type="ORF">JF888_06555</name>
</gene>
<dbReference type="Pfam" id="PF00206">
    <property type="entry name" value="Lyase_1"/>
    <property type="match status" value="1"/>
</dbReference>
<evidence type="ECO:0000313" key="14">
    <source>
        <dbReference type="EMBL" id="MBJ7602839.1"/>
    </source>
</evidence>
<dbReference type="SUPFAM" id="SSF48557">
    <property type="entry name" value="L-aspartase-like"/>
    <property type="match status" value="1"/>
</dbReference>
<evidence type="ECO:0000313" key="15">
    <source>
        <dbReference type="Proteomes" id="UP000620075"/>
    </source>
</evidence>
<evidence type="ECO:0000256" key="3">
    <source>
        <dbReference type="ARBA" id="ARBA00008273"/>
    </source>
</evidence>
<evidence type="ECO:0000256" key="10">
    <source>
        <dbReference type="ARBA" id="ARBA00049115"/>
    </source>
</evidence>
<dbReference type="EMBL" id="JAEKNQ010000025">
    <property type="protein sequence ID" value="MBJ7602839.1"/>
    <property type="molecule type" value="Genomic_DNA"/>
</dbReference>
<evidence type="ECO:0000256" key="7">
    <source>
        <dbReference type="ARBA" id="ARBA00023239"/>
    </source>
</evidence>
<evidence type="ECO:0000256" key="1">
    <source>
        <dbReference type="ARBA" id="ARBA00004706"/>
    </source>
</evidence>
<dbReference type="Pfam" id="PF10397">
    <property type="entry name" value="ADSL_C"/>
    <property type="match status" value="1"/>
</dbReference>